<name>A0A381Z7N8_9ZZZZ</name>
<dbReference type="AlphaFoldDB" id="A0A381Z7N8"/>
<sequence>MVYRLLVFLLSMELPFNHRIIRTVDELYYRESD</sequence>
<protein>
    <submittedName>
        <fullName evidence="1">Uncharacterized protein</fullName>
    </submittedName>
</protein>
<gene>
    <name evidence="1" type="ORF">METZ01_LOCUS137815</name>
</gene>
<organism evidence="1">
    <name type="scientific">marine metagenome</name>
    <dbReference type="NCBI Taxonomy" id="408172"/>
    <lineage>
        <taxon>unclassified sequences</taxon>
        <taxon>metagenomes</taxon>
        <taxon>ecological metagenomes</taxon>
    </lineage>
</organism>
<dbReference type="EMBL" id="UINC01020175">
    <property type="protein sequence ID" value="SVA84961.1"/>
    <property type="molecule type" value="Genomic_DNA"/>
</dbReference>
<proteinExistence type="predicted"/>
<evidence type="ECO:0000313" key="1">
    <source>
        <dbReference type="EMBL" id="SVA84961.1"/>
    </source>
</evidence>
<accession>A0A381Z7N8</accession>
<reference evidence="1" key="1">
    <citation type="submission" date="2018-05" db="EMBL/GenBank/DDBJ databases">
        <authorList>
            <person name="Lanie J.A."/>
            <person name="Ng W.-L."/>
            <person name="Kazmierczak K.M."/>
            <person name="Andrzejewski T.M."/>
            <person name="Davidsen T.M."/>
            <person name="Wayne K.J."/>
            <person name="Tettelin H."/>
            <person name="Glass J.I."/>
            <person name="Rusch D."/>
            <person name="Podicherti R."/>
            <person name="Tsui H.-C.T."/>
            <person name="Winkler M.E."/>
        </authorList>
    </citation>
    <scope>NUCLEOTIDE SEQUENCE</scope>
</reference>